<dbReference type="GO" id="GO:0006508">
    <property type="term" value="P:proteolysis"/>
    <property type="evidence" value="ECO:0007669"/>
    <property type="project" value="UniProtKB-KW"/>
</dbReference>
<dbReference type="GO" id="GO:0046872">
    <property type="term" value="F:metal ion binding"/>
    <property type="evidence" value="ECO:0007669"/>
    <property type="project" value="UniProtKB-UniRule"/>
</dbReference>
<evidence type="ECO:0000256" key="4">
    <source>
        <dbReference type="ARBA" id="ARBA00022723"/>
    </source>
</evidence>
<dbReference type="EMBL" id="MGKW01000013">
    <property type="protein sequence ID" value="OGN34335.1"/>
    <property type="molecule type" value="Genomic_DNA"/>
</dbReference>
<feature type="domain" description="Peptidase M24" evidence="8">
    <location>
        <begin position="13"/>
        <end position="239"/>
    </location>
</feature>
<dbReference type="SUPFAM" id="SSF55920">
    <property type="entry name" value="Creatinase/aminopeptidase"/>
    <property type="match status" value="1"/>
</dbReference>
<feature type="binding site" evidence="6">
    <location>
        <position position="93"/>
    </location>
    <ligand>
        <name>a divalent metal cation</name>
        <dbReference type="ChEBI" id="CHEBI:60240"/>
        <label>1</label>
    </ligand>
</feature>
<dbReference type="EC" id="3.4.11.18" evidence="6 7"/>
<evidence type="ECO:0000256" key="2">
    <source>
        <dbReference type="ARBA" id="ARBA00022438"/>
    </source>
</evidence>
<evidence type="ECO:0000256" key="3">
    <source>
        <dbReference type="ARBA" id="ARBA00022670"/>
    </source>
</evidence>
<accession>A0A1F8H9R5</accession>
<evidence type="ECO:0000313" key="9">
    <source>
        <dbReference type="EMBL" id="OGN34335.1"/>
    </source>
</evidence>
<dbReference type="PANTHER" id="PTHR43330:SF27">
    <property type="entry name" value="METHIONINE AMINOPEPTIDASE"/>
    <property type="match status" value="1"/>
</dbReference>
<reference evidence="9 10" key="1">
    <citation type="journal article" date="2016" name="Nat. Commun.">
        <title>Thousands of microbial genomes shed light on interconnected biogeochemical processes in an aquifer system.</title>
        <authorList>
            <person name="Anantharaman K."/>
            <person name="Brown C.T."/>
            <person name="Hug L.A."/>
            <person name="Sharon I."/>
            <person name="Castelle C.J."/>
            <person name="Probst A.J."/>
            <person name="Thomas B.C."/>
            <person name="Singh A."/>
            <person name="Wilkins M.J."/>
            <person name="Karaoz U."/>
            <person name="Brodie E.L."/>
            <person name="Williams K.H."/>
            <person name="Hubbard S.S."/>
            <person name="Banfield J.F."/>
        </authorList>
    </citation>
    <scope>NUCLEOTIDE SEQUENCE [LARGE SCALE GENOMIC DNA]</scope>
</reference>
<comment type="caution">
    <text evidence="9">The sequence shown here is derived from an EMBL/GenBank/DDBJ whole genome shotgun (WGS) entry which is preliminary data.</text>
</comment>
<dbReference type="Pfam" id="PF00557">
    <property type="entry name" value="Peptidase_M24"/>
    <property type="match status" value="1"/>
</dbReference>
<feature type="binding site" evidence="6">
    <location>
        <position position="201"/>
    </location>
    <ligand>
        <name>a divalent metal cation</name>
        <dbReference type="ChEBI" id="CHEBI:60240"/>
        <label>2</label>
        <note>catalytic</note>
    </ligand>
</feature>
<dbReference type="PRINTS" id="PR00599">
    <property type="entry name" value="MAPEPTIDASE"/>
</dbReference>
<dbReference type="GO" id="GO:0070006">
    <property type="term" value="F:metalloaminopeptidase activity"/>
    <property type="evidence" value="ECO:0007669"/>
    <property type="project" value="UniProtKB-UniRule"/>
</dbReference>
<protein>
    <recommendedName>
        <fullName evidence="6 7">Methionine aminopeptidase</fullName>
        <shortName evidence="6">MAP</shortName>
        <shortName evidence="6">MetAP</shortName>
        <ecNumber evidence="6 7">3.4.11.18</ecNumber>
    </recommendedName>
    <alternativeName>
        <fullName evidence="6">Peptidase M</fullName>
    </alternativeName>
</protein>
<comment type="catalytic activity">
    <reaction evidence="6 7">
        <text>Release of N-terminal amino acids, preferentially methionine, from peptides and arylamides.</text>
        <dbReference type="EC" id="3.4.11.18"/>
    </reaction>
</comment>
<comment type="cofactor">
    <cofactor evidence="6">
        <name>Co(2+)</name>
        <dbReference type="ChEBI" id="CHEBI:48828"/>
    </cofactor>
    <cofactor evidence="6">
        <name>Zn(2+)</name>
        <dbReference type="ChEBI" id="CHEBI:29105"/>
    </cofactor>
    <cofactor evidence="6">
        <name>Mn(2+)</name>
        <dbReference type="ChEBI" id="CHEBI:29035"/>
    </cofactor>
    <cofactor evidence="6">
        <name>Fe(2+)</name>
        <dbReference type="ChEBI" id="CHEBI:29033"/>
    </cofactor>
    <text evidence="6">Binds 2 divalent metal cations per subunit. Has a high-affinity and a low affinity metal-binding site. The true nature of the physiological cofactor is under debate. The enzyme is active with cobalt, zinc, manganese or divalent iron ions. Most likely, methionine aminopeptidases function as mononuclear Fe(2+)-metalloproteases under physiological conditions, and the catalytically relevant metal-binding site has been assigned to the histidine-containing high-affinity site.</text>
</comment>
<dbReference type="HAMAP" id="MF_01974">
    <property type="entry name" value="MetAP_1"/>
    <property type="match status" value="1"/>
</dbReference>
<dbReference type="GO" id="GO:0004239">
    <property type="term" value="F:initiator methionyl aminopeptidase activity"/>
    <property type="evidence" value="ECO:0007669"/>
    <property type="project" value="UniProtKB-UniRule"/>
</dbReference>
<comment type="function">
    <text evidence="1 6">Removes the N-terminal methionine from nascent proteins. The N-terminal methionine is often cleaved when the second residue in the primary sequence is small and uncharged (Met-Ala-, Cys, Gly, Pro, Ser, Thr, or Val). Requires deformylation of the N(alpha)-formylated initiator methionine before it can be hydrolyzed.</text>
</comment>
<dbReference type="Gene3D" id="3.90.230.10">
    <property type="entry name" value="Creatinase/methionine aminopeptidase superfamily"/>
    <property type="match status" value="1"/>
</dbReference>
<dbReference type="InterPro" id="IPR002467">
    <property type="entry name" value="Pept_M24A_MAP1"/>
</dbReference>
<dbReference type="Proteomes" id="UP000178155">
    <property type="component" value="Unassembled WGS sequence"/>
</dbReference>
<dbReference type="AlphaFoldDB" id="A0A1F8H9R5"/>
<evidence type="ECO:0000313" key="10">
    <source>
        <dbReference type="Proteomes" id="UP000178155"/>
    </source>
</evidence>
<feature type="binding site" evidence="6">
    <location>
        <position position="175"/>
    </location>
    <ligand>
        <name>substrate</name>
    </ligand>
</feature>
<evidence type="ECO:0000259" key="8">
    <source>
        <dbReference type="Pfam" id="PF00557"/>
    </source>
</evidence>
<keyword evidence="4 6" id="KW-0479">Metal-binding</keyword>
<comment type="similarity">
    <text evidence="6">Belongs to the peptidase M24A family. Methionine aminopeptidase type 1 subfamily.</text>
</comment>
<comment type="subunit">
    <text evidence="6">Monomer.</text>
</comment>
<evidence type="ECO:0000256" key="6">
    <source>
        <dbReference type="HAMAP-Rule" id="MF_01974"/>
    </source>
</evidence>
<feature type="binding site" evidence="6">
    <location>
        <position position="168"/>
    </location>
    <ligand>
        <name>a divalent metal cation</name>
        <dbReference type="ChEBI" id="CHEBI:60240"/>
        <label>2</label>
        <note>catalytic</note>
    </ligand>
</feature>
<dbReference type="PANTHER" id="PTHR43330">
    <property type="entry name" value="METHIONINE AMINOPEPTIDASE"/>
    <property type="match status" value="1"/>
</dbReference>
<feature type="binding site" evidence="6">
    <location>
        <position position="104"/>
    </location>
    <ligand>
        <name>a divalent metal cation</name>
        <dbReference type="ChEBI" id="CHEBI:60240"/>
        <label>2</label>
        <note>catalytic</note>
    </ligand>
</feature>
<keyword evidence="5 6" id="KW-0378">Hydrolase</keyword>
<evidence type="ECO:0000256" key="5">
    <source>
        <dbReference type="ARBA" id="ARBA00022801"/>
    </source>
</evidence>
<dbReference type="GO" id="GO:0005829">
    <property type="term" value="C:cytosol"/>
    <property type="evidence" value="ECO:0007669"/>
    <property type="project" value="TreeGrafter"/>
</dbReference>
<feature type="binding site" evidence="6">
    <location>
        <position position="76"/>
    </location>
    <ligand>
        <name>substrate</name>
    </ligand>
</feature>
<sequence>MNYKTSQEIKTLAEGGAILARILTRLIEAAKPGITTRSLDTLARELISDADVKSAFLGYRGYPAALCTSINEEVVHGVPSDRKLKDGDVLKLDLGIIYKKLYTDHARTIIVGKATSVKNKKLIATADEALAIGIQVAQAGNTTGDIGHAIHQYVKSNGFDVVRELVGHGVGHGVHEAPEVPNYGKPGEGDVLKPGMVIAIEPMVVAGNWKIANSHDGFAFITKDGKIATHAEHTVAITKSGPIILTK</sequence>
<dbReference type="NCBIfam" id="TIGR00500">
    <property type="entry name" value="met_pdase_I"/>
    <property type="match status" value="1"/>
</dbReference>
<dbReference type="CDD" id="cd01086">
    <property type="entry name" value="MetAP1"/>
    <property type="match status" value="1"/>
</dbReference>
<evidence type="ECO:0000256" key="7">
    <source>
        <dbReference type="RuleBase" id="RU003653"/>
    </source>
</evidence>
<gene>
    <name evidence="6" type="primary">map</name>
    <name evidence="9" type="ORF">A3I39_00295</name>
</gene>
<dbReference type="InterPro" id="IPR036005">
    <property type="entry name" value="Creatinase/aminopeptidase-like"/>
</dbReference>
<dbReference type="InterPro" id="IPR001714">
    <property type="entry name" value="Pept_M24_MAP"/>
</dbReference>
<organism evidence="9 10">
    <name type="scientific">Candidatus Yanofskybacteria bacterium RIFCSPLOWO2_02_FULL_47_9b</name>
    <dbReference type="NCBI Taxonomy" id="1802708"/>
    <lineage>
        <taxon>Bacteria</taxon>
        <taxon>Candidatus Yanofskyibacteriota</taxon>
    </lineage>
</organism>
<proteinExistence type="inferred from homology"/>
<feature type="binding site" evidence="6">
    <location>
        <position position="232"/>
    </location>
    <ligand>
        <name>a divalent metal cation</name>
        <dbReference type="ChEBI" id="CHEBI:60240"/>
        <label>1</label>
    </ligand>
</feature>
<feature type="binding site" evidence="6">
    <location>
        <position position="104"/>
    </location>
    <ligand>
        <name>a divalent metal cation</name>
        <dbReference type="ChEBI" id="CHEBI:60240"/>
        <label>1</label>
    </ligand>
</feature>
<name>A0A1F8H9R5_9BACT</name>
<dbReference type="InterPro" id="IPR000994">
    <property type="entry name" value="Pept_M24"/>
</dbReference>
<keyword evidence="2 6" id="KW-0031">Aminopeptidase</keyword>
<evidence type="ECO:0000256" key="1">
    <source>
        <dbReference type="ARBA" id="ARBA00002521"/>
    </source>
</evidence>
<keyword evidence="3 6" id="KW-0645">Protease</keyword>
<feature type="binding site" evidence="6">
    <location>
        <position position="232"/>
    </location>
    <ligand>
        <name>a divalent metal cation</name>
        <dbReference type="ChEBI" id="CHEBI:60240"/>
        <label>2</label>
        <note>catalytic</note>
    </ligand>
</feature>